<evidence type="ECO:0000256" key="6">
    <source>
        <dbReference type="ARBA" id="ARBA00022837"/>
    </source>
</evidence>
<proteinExistence type="predicted"/>
<reference evidence="13" key="1">
    <citation type="submission" date="2023-08" db="EMBL/GenBank/DDBJ databases">
        <title>Chromosome-level Genome Assembly of mud carp (Cirrhinus molitorella).</title>
        <authorList>
            <person name="Liu H."/>
        </authorList>
    </citation>
    <scope>NUCLEOTIDE SEQUENCE</scope>
    <source>
        <strain evidence="13">Prfri</strain>
        <tissue evidence="13">Muscle</tissue>
    </source>
</reference>
<dbReference type="EMBL" id="JAUYZG010000002">
    <property type="protein sequence ID" value="KAK2914232.1"/>
    <property type="molecule type" value="Genomic_DNA"/>
</dbReference>
<evidence type="ECO:0000256" key="2">
    <source>
        <dbReference type="ARBA" id="ARBA00022475"/>
    </source>
</evidence>
<dbReference type="GO" id="GO:0001764">
    <property type="term" value="P:neuron migration"/>
    <property type="evidence" value="ECO:0007669"/>
    <property type="project" value="UniProtKB-ARBA"/>
</dbReference>
<dbReference type="GO" id="GO:0044331">
    <property type="term" value="P:cell-cell adhesion mediated by cadherin"/>
    <property type="evidence" value="ECO:0007669"/>
    <property type="project" value="TreeGrafter"/>
</dbReference>
<keyword evidence="3" id="KW-0479">Metal-binding</keyword>
<dbReference type="InterPro" id="IPR039808">
    <property type="entry name" value="Cadherin"/>
</dbReference>
<accession>A0AA88Q6A4</accession>
<dbReference type="PANTHER" id="PTHR24027">
    <property type="entry name" value="CADHERIN-23"/>
    <property type="match status" value="1"/>
</dbReference>
<feature type="domain" description="Cadherin" evidence="12">
    <location>
        <begin position="648"/>
        <end position="755"/>
    </location>
</feature>
<dbReference type="GO" id="GO:0016342">
    <property type="term" value="C:catenin complex"/>
    <property type="evidence" value="ECO:0007669"/>
    <property type="project" value="TreeGrafter"/>
</dbReference>
<evidence type="ECO:0000256" key="4">
    <source>
        <dbReference type="ARBA" id="ARBA00022729"/>
    </source>
</evidence>
<dbReference type="FunFam" id="2.60.40.60:FF:000022">
    <property type="entry name" value="Cadherin 2"/>
    <property type="match status" value="4"/>
</dbReference>
<evidence type="ECO:0000256" key="9">
    <source>
        <dbReference type="ARBA" id="ARBA00023180"/>
    </source>
</evidence>
<keyword evidence="7" id="KW-0130">Cell adhesion</keyword>
<dbReference type="GO" id="GO:0005912">
    <property type="term" value="C:adherens junction"/>
    <property type="evidence" value="ECO:0007669"/>
    <property type="project" value="TreeGrafter"/>
</dbReference>
<keyword evidence="8" id="KW-0472">Membrane</keyword>
<keyword evidence="14" id="KW-1185">Reference proteome</keyword>
<keyword evidence="9" id="KW-0325">Glycoprotein</keyword>
<feature type="domain" description="Cadherin" evidence="12">
    <location>
        <begin position="543"/>
        <end position="654"/>
    </location>
</feature>
<dbReference type="PROSITE" id="PS00232">
    <property type="entry name" value="CADHERIN_1"/>
    <property type="match status" value="4"/>
</dbReference>
<dbReference type="Proteomes" id="UP001187343">
    <property type="component" value="Unassembled WGS sequence"/>
</dbReference>
<dbReference type="GO" id="GO:0045296">
    <property type="term" value="F:cadherin binding"/>
    <property type="evidence" value="ECO:0007669"/>
    <property type="project" value="TreeGrafter"/>
</dbReference>
<dbReference type="PANTHER" id="PTHR24027:SF319">
    <property type="entry name" value="CADHERIN-1"/>
    <property type="match status" value="1"/>
</dbReference>
<protein>
    <recommendedName>
        <fullName evidence="12">Cadherin domain-containing protein</fullName>
    </recommendedName>
</protein>
<dbReference type="PROSITE" id="PS50268">
    <property type="entry name" value="CADHERIN_2"/>
    <property type="match status" value="7"/>
</dbReference>
<evidence type="ECO:0000256" key="7">
    <source>
        <dbReference type="ARBA" id="ARBA00022889"/>
    </source>
</evidence>
<feature type="domain" description="Cadherin" evidence="12">
    <location>
        <begin position="756"/>
        <end position="823"/>
    </location>
</feature>
<dbReference type="GO" id="GO:0030010">
    <property type="term" value="P:establishment of cell polarity"/>
    <property type="evidence" value="ECO:0007669"/>
    <property type="project" value="UniProtKB-ARBA"/>
</dbReference>
<feature type="domain" description="Cadherin" evidence="12">
    <location>
        <begin position="1042"/>
        <end position="1153"/>
    </location>
</feature>
<name>A0AA88Q6A4_9TELE</name>
<dbReference type="SMART" id="SM00112">
    <property type="entry name" value="CA"/>
    <property type="match status" value="6"/>
</dbReference>
<keyword evidence="5" id="KW-0677">Repeat</keyword>
<evidence type="ECO:0000256" key="5">
    <source>
        <dbReference type="ARBA" id="ARBA00022737"/>
    </source>
</evidence>
<dbReference type="GO" id="GO:0007156">
    <property type="term" value="P:homophilic cell adhesion via plasma membrane adhesion molecules"/>
    <property type="evidence" value="ECO:0007669"/>
    <property type="project" value="InterPro"/>
</dbReference>
<organism evidence="13 14">
    <name type="scientific">Cirrhinus molitorella</name>
    <name type="common">mud carp</name>
    <dbReference type="NCBI Taxonomy" id="172907"/>
    <lineage>
        <taxon>Eukaryota</taxon>
        <taxon>Metazoa</taxon>
        <taxon>Chordata</taxon>
        <taxon>Craniata</taxon>
        <taxon>Vertebrata</taxon>
        <taxon>Euteleostomi</taxon>
        <taxon>Actinopterygii</taxon>
        <taxon>Neopterygii</taxon>
        <taxon>Teleostei</taxon>
        <taxon>Ostariophysi</taxon>
        <taxon>Cypriniformes</taxon>
        <taxon>Cyprinidae</taxon>
        <taxon>Labeoninae</taxon>
        <taxon>Labeonini</taxon>
        <taxon>Cirrhinus</taxon>
    </lineage>
</organism>
<dbReference type="InterPro" id="IPR020894">
    <property type="entry name" value="Cadherin_CS"/>
</dbReference>
<dbReference type="GO" id="GO:0005737">
    <property type="term" value="C:cytoplasm"/>
    <property type="evidence" value="ECO:0007669"/>
    <property type="project" value="UniProtKB-ARBA"/>
</dbReference>
<feature type="domain" description="Cadherin" evidence="12">
    <location>
        <begin position="848"/>
        <end position="935"/>
    </location>
</feature>
<keyword evidence="6 10" id="KW-0106">Calcium</keyword>
<keyword evidence="4" id="KW-0732">Signal</keyword>
<comment type="subcellular location">
    <subcellularLocation>
        <location evidence="1">Cell membrane</location>
    </subcellularLocation>
</comment>
<evidence type="ECO:0000256" key="10">
    <source>
        <dbReference type="PROSITE-ProRule" id="PRU00043"/>
    </source>
</evidence>
<evidence type="ECO:0000256" key="11">
    <source>
        <dbReference type="SAM" id="MobiDB-lite"/>
    </source>
</evidence>
<evidence type="ECO:0000313" key="14">
    <source>
        <dbReference type="Proteomes" id="UP001187343"/>
    </source>
</evidence>
<feature type="domain" description="Cadherin" evidence="12">
    <location>
        <begin position="936"/>
        <end position="1041"/>
    </location>
</feature>
<feature type="domain" description="Cadherin" evidence="12">
    <location>
        <begin position="435"/>
        <end position="542"/>
    </location>
</feature>
<dbReference type="InterPro" id="IPR002126">
    <property type="entry name" value="Cadherin-like_dom"/>
</dbReference>
<dbReference type="GO" id="GO:0005509">
    <property type="term" value="F:calcium ion binding"/>
    <property type="evidence" value="ECO:0007669"/>
    <property type="project" value="UniProtKB-UniRule"/>
</dbReference>
<keyword evidence="2" id="KW-1003">Cell membrane</keyword>
<dbReference type="GO" id="GO:0016339">
    <property type="term" value="P:calcium-dependent cell-cell adhesion via plasma membrane cell adhesion molecules"/>
    <property type="evidence" value="ECO:0007669"/>
    <property type="project" value="TreeGrafter"/>
</dbReference>
<evidence type="ECO:0000256" key="8">
    <source>
        <dbReference type="ARBA" id="ARBA00023136"/>
    </source>
</evidence>
<dbReference type="Gene3D" id="2.60.40.60">
    <property type="entry name" value="Cadherins"/>
    <property type="match status" value="9"/>
</dbReference>
<dbReference type="PRINTS" id="PR00205">
    <property type="entry name" value="CADHERIN"/>
</dbReference>
<evidence type="ECO:0000256" key="1">
    <source>
        <dbReference type="ARBA" id="ARBA00004236"/>
    </source>
</evidence>
<dbReference type="GO" id="GO:0007398">
    <property type="term" value="P:ectoderm development"/>
    <property type="evidence" value="ECO:0007669"/>
    <property type="project" value="UniProtKB-ARBA"/>
</dbReference>
<evidence type="ECO:0000256" key="3">
    <source>
        <dbReference type="ARBA" id="ARBA00022723"/>
    </source>
</evidence>
<dbReference type="SMART" id="SM01055">
    <property type="entry name" value="Cadherin_pro"/>
    <property type="match status" value="1"/>
</dbReference>
<dbReference type="GO" id="GO:0042074">
    <property type="term" value="P:cell migration involved in gastrulation"/>
    <property type="evidence" value="ECO:0007669"/>
    <property type="project" value="UniProtKB-ARBA"/>
</dbReference>
<dbReference type="Pfam" id="PF08758">
    <property type="entry name" value="Cadherin_pro"/>
    <property type="match status" value="1"/>
</dbReference>
<dbReference type="GO" id="GO:0007498">
    <property type="term" value="P:mesoderm development"/>
    <property type="evidence" value="ECO:0007669"/>
    <property type="project" value="UniProtKB-ARBA"/>
</dbReference>
<dbReference type="Pfam" id="PF00028">
    <property type="entry name" value="Cadherin"/>
    <property type="match status" value="7"/>
</dbReference>
<sequence length="1160" mass="128826">MSSAANNEDLWQIEAIKESQQHPSQAEEAIQDESNVSICLSSRLASKSQTLPLPLLFPTRSKLRRKNIDPPFILATTGPKRAGGPLGSAPTGNSMAQSNDPVLSALSSIQSSLSDMNSRIQALESGSALKPTNPASATVRLPLANELQDHNDVIPATVPWRTMGSAVPVSTGSPFFPPPAAISHQLRSQIIADYEFMTVIATDADDPETGNGIGNYKIINQEPQFPKPNMFEINIFSGTIRVQEQGMDRKLLGEDNSGSPAWTLKTNNNAIMCAMIVLMYLLKDIIYLSIVFLCGLAEESPCTPGLESELLVFKVHRDHLYKGTTLGRVNFKTCNGRTRILFQSADNRFDVDMDGTVTLKRSLTFHEGYEVFSVHAWDANGKKHTVSIRVEFVHHRKGHHVDTAMNISSPQMKPHSDIILTFPKSSPGLKRAKRGWAILPFHVPENSRGPFPMKLVQIKSDFARETQMVYSITGEGADQDPKGIFTVERLSGNLFVTQPLDREKKASYRITVHAKGLDVSIADKPMEIVIRVIDQNDNKPVFIQNPVIGHVHEAAEKDYEFMTVTATDADDPETGNGMVNYKIISQEPQLPKPNMFDINILSGTIRVREPGMDRKQWPRYTLLIEAADMEGHGLSSTGTAVITVTEDSDNKPQITVPENSRGPFPMKLLQIKSDFARETQMVYSITGEGADQDPKGIFTVERLSGNLFVTQPLDREKKASYRITVHAKGLDVSIADKPMEIVIRVIDQNDNKPVFIQNPVIGHVHEAAEKDYEFMTVTATDADDPETGNGMVNYKIISQEPQLPKPNMFDINILSGTIRVREPGMDRKIKSDCARETQMVYSITDYEFMTVTATDADDPETGNGMVNYKIISQEPQLPKPNMFDINILSGTIRVQEPGMDRKITVHAKGLDVSIADKPMEIVIRVIDQNDNKPVFIQNPVIGHVHEAAEKDYEFMTVTATDADDPETGNGMVNYKIISQEPQLPKPNMFDINILSGTIRVREPGMDRKITVHAKGLDVSIADKPMEIVIRVIDQNDNKPVFIQNPVIGHVHEAAEKDYEFMTVTATDADDPETGNGMVNYKIISQEPQLPKPNMFDINILSGTIRVREPGMDRKQWPRYTLLIEAADMEGHGLSTTGTAVITVTEDRDNKPQIVQTTYRA</sequence>
<dbReference type="GO" id="GO:0001841">
    <property type="term" value="P:neural tube formation"/>
    <property type="evidence" value="ECO:0007669"/>
    <property type="project" value="UniProtKB-ARBA"/>
</dbReference>
<dbReference type="FunFam" id="2.60.40.60:FF:000011">
    <property type="entry name" value="Cadherin 1"/>
    <property type="match status" value="2"/>
</dbReference>
<comment type="caution">
    <text evidence="13">The sequence shown here is derived from an EMBL/GenBank/DDBJ whole genome shotgun (WGS) entry which is preliminary data.</text>
</comment>
<gene>
    <name evidence="13" type="ORF">Q8A67_002631</name>
</gene>
<dbReference type="AlphaFoldDB" id="A0AA88Q6A4"/>
<evidence type="ECO:0000259" key="12">
    <source>
        <dbReference type="PROSITE" id="PS50268"/>
    </source>
</evidence>
<dbReference type="GO" id="GO:0034332">
    <property type="term" value="P:adherens junction organization"/>
    <property type="evidence" value="ECO:0007669"/>
    <property type="project" value="UniProtKB-ARBA"/>
</dbReference>
<evidence type="ECO:0000313" key="13">
    <source>
        <dbReference type="EMBL" id="KAK2914232.1"/>
    </source>
</evidence>
<dbReference type="InterPro" id="IPR014868">
    <property type="entry name" value="Cadherin_pro_dom"/>
</dbReference>
<dbReference type="GO" id="GO:0007043">
    <property type="term" value="P:cell-cell junction assembly"/>
    <property type="evidence" value="ECO:0007669"/>
    <property type="project" value="TreeGrafter"/>
</dbReference>
<dbReference type="GO" id="GO:0000902">
    <property type="term" value="P:cell morphogenesis"/>
    <property type="evidence" value="ECO:0007669"/>
    <property type="project" value="TreeGrafter"/>
</dbReference>
<feature type="region of interest" description="Disordered" evidence="11">
    <location>
        <begin position="71"/>
        <end position="94"/>
    </location>
</feature>
<dbReference type="FunFam" id="2.60.40.60:FF:000191">
    <property type="entry name" value="Cadherin 1"/>
    <property type="match status" value="1"/>
</dbReference>
<dbReference type="GO" id="GO:0008013">
    <property type="term" value="F:beta-catenin binding"/>
    <property type="evidence" value="ECO:0007669"/>
    <property type="project" value="TreeGrafter"/>
</dbReference>
<dbReference type="CDD" id="cd11304">
    <property type="entry name" value="Cadherin_repeat"/>
    <property type="match status" value="6"/>
</dbReference>
<dbReference type="SUPFAM" id="SSF49313">
    <property type="entry name" value="Cadherin-like"/>
    <property type="match status" value="9"/>
</dbReference>
<dbReference type="InterPro" id="IPR015919">
    <property type="entry name" value="Cadherin-like_sf"/>
</dbReference>